<dbReference type="AlphaFoldDB" id="A0A7Y2LZ26"/>
<dbReference type="CDD" id="cd06990">
    <property type="entry name" value="cupin_DUF861"/>
    <property type="match status" value="1"/>
</dbReference>
<dbReference type="Gene3D" id="2.60.120.10">
    <property type="entry name" value="Jelly Rolls"/>
    <property type="match status" value="1"/>
</dbReference>
<organism evidence="1 2">
    <name type="scientific">Microbacterium ulmi</name>
    <dbReference type="NCBI Taxonomy" id="179095"/>
    <lineage>
        <taxon>Bacteria</taxon>
        <taxon>Bacillati</taxon>
        <taxon>Actinomycetota</taxon>
        <taxon>Actinomycetes</taxon>
        <taxon>Micrococcales</taxon>
        <taxon>Microbacteriaceae</taxon>
        <taxon>Microbacterium</taxon>
    </lineage>
</organism>
<name>A0A7Y2LZ26_9MICO</name>
<dbReference type="Proteomes" id="UP000543598">
    <property type="component" value="Unassembled WGS sequence"/>
</dbReference>
<evidence type="ECO:0000313" key="1">
    <source>
        <dbReference type="EMBL" id="NNH03480.1"/>
    </source>
</evidence>
<proteinExistence type="predicted"/>
<accession>A0A7Y2LZ26</accession>
<dbReference type="RefSeq" id="WP_167037342.1">
    <property type="nucleotide sequence ID" value="NZ_BAAANA010000001.1"/>
</dbReference>
<dbReference type="EMBL" id="JABEMB010000006">
    <property type="protein sequence ID" value="NNH03480.1"/>
    <property type="molecule type" value="Genomic_DNA"/>
</dbReference>
<reference evidence="1 2" key="1">
    <citation type="submission" date="2020-05" db="EMBL/GenBank/DDBJ databases">
        <title>MicrobeNet Type strains.</title>
        <authorList>
            <person name="Nicholson A.C."/>
        </authorList>
    </citation>
    <scope>NUCLEOTIDE SEQUENCE [LARGE SCALE GENOMIC DNA]</scope>
    <source>
        <strain evidence="1 2">JCM 14282</strain>
    </source>
</reference>
<dbReference type="InterPro" id="IPR011051">
    <property type="entry name" value="RmlC_Cupin_sf"/>
</dbReference>
<dbReference type="InterPro" id="IPR014710">
    <property type="entry name" value="RmlC-like_jellyroll"/>
</dbReference>
<comment type="caution">
    <text evidence="1">The sequence shown here is derived from an EMBL/GenBank/DDBJ whole genome shotgun (WGS) entry which is preliminary data.</text>
</comment>
<gene>
    <name evidence="1" type="ORF">HLA99_06395</name>
</gene>
<keyword evidence="2" id="KW-1185">Reference proteome</keyword>
<dbReference type="SUPFAM" id="SSF51182">
    <property type="entry name" value="RmlC-like cupins"/>
    <property type="match status" value="1"/>
</dbReference>
<evidence type="ECO:0000313" key="2">
    <source>
        <dbReference type="Proteomes" id="UP000543598"/>
    </source>
</evidence>
<protein>
    <submittedName>
        <fullName evidence="1">Cupin domain-containing protein</fullName>
    </submittedName>
</protein>
<sequence length="129" mass="13985">MQTIEHETFARPTEVREFTHGRAEILAVGDSTVGRLVLEPGWRWSDDVKPIAGTDSCLAPHFQYHVQGRLGIRMDDGTEFVAGPGDVTSLPEGHDAWVVGDESVVVVDWFGATDWAKADAGRQAADAPA</sequence>